<dbReference type="Gene3D" id="3.40.50.300">
    <property type="entry name" value="P-loop containing nucleotide triphosphate hydrolases"/>
    <property type="match status" value="1"/>
</dbReference>
<feature type="domain" description="ABC transporter" evidence="11">
    <location>
        <begin position="2"/>
        <end position="240"/>
    </location>
</feature>
<dbReference type="PANTHER" id="PTHR42798:SF6">
    <property type="entry name" value="CELL DIVISION ATP-BINDING PROTEIN FTSE"/>
    <property type="match status" value="1"/>
</dbReference>
<dbReference type="InterPro" id="IPR003439">
    <property type="entry name" value="ABC_transporter-like_ATP-bd"/>
</dbReference>
<feature type="transmembrane region" description="Helical" evidence="10">
    <location>
        <begin position="1158"/>
        <end position="1178"/>
    </location>
</feature>
<dbReference type="InterPro" id="IPR017911">
    <property type="entry name" value="MacB-like_ATP-bd"/>
</dbReference>
<dbReference type="PANTHER" id="PTHR42798">
    <property type="entry name" value="LIPOPROTEIN-RELEASING SYSTEM ATP-BINDING PROTEIN LOLD"/>
    <property type="match status" value="1"/>
</dbReference>
<keyword evidence="5" id="KW-0547">Nucleotide-binding</keyword>
<dbReference type="PROSITE" id="PS00018">
    <property type="entry name" value="EF_HAND_1"/>
    <property type="match status" value="1"/>
</dbReference>
<evidence type="ECO:0000313" key="13">
    <source>
        <dbReference type="Proteomes" id="UP000466864"/>
    </source>
</evidence>
<protein>
    <submittedName>
        <fullName evidence="12">ABC transporter ATP-binding protein/permease</fullName>
    </submittedName>
</protein>
<dbReference type="GO" id="GO:0022857">
    <property type="term" value="F:transmembrane transporter activity"/>
    <property type="evidence" value="ECO:0007669"/>
    <property type="project" value="UniProtKB-ARBA"/>
</dbReference>
<keyword evidence="7 10" id="KW-1133">Transmembrane helix</keyword>
<evidence type="ECO:0000256" key="6">
    <source>
        <dbReference type="ARBA" id="ARBA00022840"/>
    </source>
</evidence>
<evidence type="ECO:0000256" key="5">
    <source>
        <dbReference type="ARBA" id="ARBA00022741"/>
    </source>
</evidence>
<dbReference type="GO" id="GO:0005524">
    <property type="term" value="F:ATP binding"/>
    <property type="evidence" value="ECO:0007669"/>
    <property type="project" value="UniProtKB-KW"/>
</dbReference>
<gene>
    <name evidence="12" type="ORF">FYJ60_04940</name>
</gene>
<dbReference type="InterPro" id="IPR003838">
    <property type="entry name" value="ABC3_permease_C"/>
</dbReference>
<dbReference type="AlphaFoldDB" id="A0A7X2TPC5"/>
<dbReference type="PROSITE" id="PS50893">
    <property type="entry name" value="ABC_TRANSPORTER_2"/>
    <property type="match status" value="1"/>
</dbReference>
<evidence type="ECO:0000256" key="10">
    <source>
        <dbReference type="SAM" id="Phobius"/>
    </source>
</evidence>
<dbReference type="InterPro" id="IPR027417">
    <property type="entry name" value="P-loop_NTPase"/>
</dbReference>
<evidence type="ECO:0000256" key="7">
    <source>
        <dbReference type="ARBA" id="ARBA00022989"/>
    </source>
</evidence>
<dbReference type="GO" id="GO:0098796">
    <property type="term" value="C:membrane protein complex"/>
    <property type="evidence" value="ECO:0007669"/>
    <property type="project" value="UniProtKB-ARBA"/>
</dbReference>
<dbReference type="Proteomes" id="UP000466864">
    <property type="component" value="Unassembled WGS sequence"/>
</dbReference>
<evidence type="ECO:0000256" key="9">
    <source>
        <dbReference type="ARBA" id="ARBA00038388"/>
    </source>
</evidence>
<name>A0A7X2TPC5_9FIRM</name>
<dbReference type="RefSeq" id="WP_154457500.1">
    <property type="nucleotide sequence ID" value="NZ_VUMV01000002.1"/>
</dbReference>
<dbReference type="CDD" id="cd03255">
    <property type="entry name" value="ABC_MJ0796_LolCDE_FtsE"/>
    <property type="match status" value="1"/>
</dbReference>
<feature type="transmembrane region" description="Helical" evidence="10">
    <location>
        <begin position="265"/>
        <end position="284"/>
    </location>
</feature>
<evidence type="ECO:0000256" key="2">
    <source>
        <dbReference type="ARBA" id="ARBA00022448"/>
    </source>
</evidence>
<feature type="transmembrane region" description="Helical" evidence="10">
    <location>
        <begin position="1063"/>
        <end position="1091"/>
    </location>
</feature>
<dbReference type="PROSITE" id="PS00211">
    <property type="entry name" value="ABC_TRANSPORTER_1"/>
    <property type="match status" value="1"/>
</dbReference>
<organism evidence="12 13">
    <name type="scientific">Bilifractor porci</name>
    <dbReference type="NCBI Taxonomy" id="2606636"/>
    <lineage>
        <taxon>Bacteria</taxon>
        <taxon>Bacillati</taxon>
        <taxon>Bacillota</taxon>
        <taxon>Clostridia</taxon>
        <taxon>Lachnospirales</taxon>
        <taxon>Lachnospiraceae</taxon>
        <taxon>Bilifractor</taxon>
    </lineage>
</organism>
<keyword evidence="3" id="KW-1003">Cell membrane</keyword>
<reference evidence="12 13" key="1">
    <citation type="submission" date="2019-08" db="EMBL/GenBank/DDBJ databases">
        <title>In-depth cultivation of the pig gut microbiome towards novel bacterial diversity and tailored functional studies.</title>
        <authorList>
            <person name="Wylensek D."/>
            <person name="Hitch T.C.A."/>
            <person name="Clavel T."/>
        </authorList>
    </citation>
    <scope>NUCLEOTIDE SEQUENCE [LARGE SCALE GENOMIC DNA]</scope>
    <source>
        <strain evidence="12 13">Oil+RF-744-WCA-WT-13</strain>
    </source>
</reference>
<dbReference type="GO" id="GO:0016887">
    <property type="term" value="F:ATP hydrolysis activity"/>
    <property type="evidence" value="ECO:0007669"/>
    <property type="project" value="InterPro"/>
</dbReference>
<dbReference type="SMART" id="SM00382">
    <property type="entry name" value="AAA"/>
    <property type="match status" value="1"/>
</dbReference>
<evidence type="ECO:0000313" key="12">
    <source>
        <dbReference type="EMBL" id="MST81656.1"/>
    </source>
</evidence>
<keyword evidence="4 10" id="KW-0812">Transmembrane</keyword>
<accession>A0A7X2TPC5</accession>
<dbReference type="SUPFAM" id="SSF52540">
    <property type="entry name" value="P-loop containing nucleoside triphosphate hydrolases"/>
    <property type="match status" value="1"/>
</dbReference>
<dbReference type="Pfam" id="PF00005">
    <property type="entry name" value="ABC_tran"/>
    <property type="match status" value="1"/>
</dbReference>
<keyword evidence="6 12" id="KW-0067">ATP-binding</keyword>
<dbReference type="FunFam" id="3.40.50.300:FF:000032">
    <property type="entry name" value="Export ABC transporter ATP-binding protein"/>
    <property type="match status" value="1"/>
</dbReference>
<dbReference type="InterPro" id="IPR017871">
    <property type="entry name" value="ABC_transporter-like_CS"/>
</dbReference>
<comment type="subcellular location">
    <subcellularLocation>
        <location evidence="1">Cell inner membrane</location>
        <topology evidence="1">Multi-pass membrane protein</topology>
    </subcellularLocation>
</comment>
<feature type="transmembrane region" description="Helical" evidence="10">
    <location>
        <begin position="1112"/>
        <end position="1138"/>
    </location>
</feature>
<sequence length="1195" mass="129779">MLQIKDISKEYRTGDLVQKALDHVSLELRDSEFVAVLGPSGSGKTTLLNIIGGLDRYDSGDLIINGISTKKYKDRDWDSYRNHTIGFVFQSYNLIMHQSVLANVELALTISGISGSERKQKAEEALRRVGLDGQEHKKPSQLSGGQMQRVAIARALVNDPDIVLADEPTGALDTETSIQVMDILQEIAKDRLVVMVTHNPDLARRYATRIVNIRDGKIQSDTNPPENRQEEETAVHKNLGKASMSFFTALSLSGNNLRTKKARTLLVSFAGSIGIIGIALILALSSGANRFIQTQEAETLSLYPLQIEKTGYDLMSLMQNTSGSMFGGNSGDTYTDKVGVEETANQLLTEVSTNDLGSLKTFLDSDSSGIQEYVNAIEYSYGITPQIYSLDGDTAEQMNPNHMFDSISSGSMDITGMMTGSLGMDFFSGLPRSEELYKDSYDLKAGHWPEKDTDLVLVLNSEGKVSDILLYAVGLRDKKELEQRIQDFTDGKESGKTTVSSSSSGDGAVYSYDDFLGRSFRLVNSCDYYTYDDTYGVWTDHSPDQDFVQNLVKNGKKLTITGIVQPKEGTLAEVLETGIAYSPSLEQELIRAAAQSDVVKDQLKNPEINVLTRKKFSDENASSDMDLSKLFSVDENALQQVFSANAESVSPESLNMDQILGNLNLQNLDFSSLNLEDSLDASSVQNALSGLEGMDLENLLSKVKIQATGEQLQNLFTEAAKGYLENASGDPSTDYSRLGSTFVEYLQTEDGKNAVQSEMQKILDANKENLITRDDVVQMAMDIFSGYSAYIQEHPTDNPLSSETFQNWLASSDAEETVSAAVSSIADKLSRITVTQEQAASMAGVLQQGYDAWAAQNGAPELSKVPDSFAAYLQSEDAQKLLLEAAGQMIDTSQLQGALADTLESTVSTLVQTLTSQIGSAITSAMTGMAGQLEQALASAMDQTVSAISENITNMFQVDPDQLASAFRANMDAGQLQELMSSMMEGSSSSLENNLTALGYADTEEPSGIRIYPKDFKAKNEVVNILNSYNERMRQEGQEDKVITYTDMVTAMMSSVTRIIDTISYILIAFVAISLIVSSIMIGVITYISVLERRKEIGILRALGASRHNVAQVFNAETFITGLLAGVIGVGLTLLLTIPANALILRVTGQEIHAALPAASGAALIALSVVLTMIAGLIPSRKASRSDPVTALRSE</sequence>
<comment type="caution">
    <text evidence="12">The sequence shown here is derived from an EMBL/GenBank/DDBJ whole genome shotgun (WGS) entry which is preliminary data.</text>
</comment>
<evidence type="ECO:0000256" key="8">
    <source>
        <dbReference type="ARBA" id="ARBA00023136"/>
    </source>
</evidence>
<dbReference type="EMBL" id="VUMV01000002">
    <property type="protein sequence ID" value="MST81656.1"/>
    <property type="molecule type" value="Genomic_DNA"/>
</dbReference>
<comment type="similarity">
    <text evidence="9">Belongs to the ABC transporter superfamily. Macrolide exporter (TC 3.A.1.122) family.</text>
</comment>
<evidence type="ECO:0000259" key="11">
    <source>
        <dbReference type="PROSITE" id="PS50893"/>
    </source>
</evidence>
<proteinExistence type="inferred from homology"/>
<dbReference type="InterPro" id="IPR003593">
    <property type="entry name" value="AAA+_ATPase"/>
</dbReference>
<evidence type="ECO:0000256" key="1">
    <source>
        <dbReference type="ARBA" id="ARBA00004429"/>
    </source>
</evidence>
<evidence type="ECO:0000256" key="3">
    <source>
        <dbReference type="ARBA" id="ARBA00022475"/>
    </source>
</evidence>
<dbReference type="Pfam" id="PF02687">
    <property type="entry name" value="FtsX"/>
    <property type="match status" value="1"/>
</dbReference>
<dbReference type="InterPro" id="IPR018247">
    <property type="entry name" value="EF_Hand_1_Ca_BS"/>
</dbReference>
<keyword evidence="2" id="KW-0813">Transport</keyword>
<evidence type="ECO:0000256" key="4">
    <source>
        <dbReference type="ARBA" id="ARBA00022692"/>
    </source>
</evidence>
<keyword evidence="8 10" id="KW-0472">Membrane</keyword>
<keyword evidence="13" id="KW-1185">Reference proteome</keyword>
<dbReference type="GO" id="GO:0005886">
    <property type="term" value="C:plasma membrane"/>
    <property type="evidence" value="ECO:0007669"/>
    <property type="project" value="UniProtKB-SubCell"/>
</dbReference>